<gene>
    <name evidence="2" type="ORF">NBR_LOCUS3042</name>
</gene>
<sequence>MLSSLLFFFFAIAISSEHSEAQPSTTPSPDAWKPDAKVALGFIRSSLRSEKDLPGAPGNGSLFDAEQSIVDALNKTDHSEIFSELANALRSDGKARGKIEAACPGLGKKRALCNIVCEAITISMRNLLAAMRKLRL</sequence>
<reference evidence="4" key="1">
    <citation type="submission" date="2017-02" db="UniProtKB">
        <authorList>
            <consortium name="WormBaseParasite"/>
        </authorList>
    </citation>
    <scope>IDENTIFICATION</scope>
</reference>
<protein>
    <submittedName>
        <fullName evidence="4">Secreted protein</fullName>
    </submittedName>
</protein>
<evidence type="ECO:0000313" key="4">
    <source>
        <dbReference type="WBParaSite" id="NBR_0000304101-mRNA-1"/>
    </source>
</evidence>
<evidence type="ECO:0000313" key="2">
    <source>
        <dbReference type="EMBL" id="VDL66631.1"/>
    </source>
</evidence>
<dbReference type="AlphaFoldDB" id="A0A0N4XKI9"/>
<evidence type="ECO:0000256" key="1">
    <source>
        <dbReference type="SAM" id="SignalP"/>
    </source>
</evidence>
<feature type="signal peptide" evidence="1">
    <location>
        <begin position="1"/>
        <end position="21"/>
    </location>
</feature>
<proteinExistence type="predicted"/>
<evidence type="ECO:0000313" key="3">
    <source>
        <dbReference type="Proteomes" id="UP000271162"/>
    </source>
</evidence>
<organism evidence="4">
    <name type="scientific">Nippostrongylus brasiliensis</name>
    <name type="common">Rat hookworm</name>
    <dbReference type="NCBI Taxonomy" id="27835"/>
    <lineage>
        <taxon>Eukaryota</taxon>
        <taxon>Metazoa</taxon>
        <taxon>Ecdysozoa</taxon>
        <taxon>Nematoda</taxon>
        <taxon>Chromadorea</taxon>
        <taxon>Rhabditida</taxon>
        <taxon>Rhabditina</taxon>
        <taxon>Rhabditomorpha</taxon>
        <taxon>Strongyloidea</taxon>
        <taxon>Heligmosomidae</taxon>
        <taxon>Nippostrongylus</taxon>
    </lineage>
</organism>
<dbReference type="Proteomes" id="UP000271162">
    <property type="component" value="Unassembled WGS sequence"/>
</dbReference>
<dbReference type="EMBL" id="UYSL01004110">
    <property type="protein sequence ID" value="VDL66631.1"/>
    <property type="molecule type" value="Genomic_DNA"/>
</dbReference>
<accession>A0A0N4XKI9</accession>
<dbReference type="WBParaSite" id="NBR_0000304101-mRNA-1">
    <property type="protein sequence ID" value="NBR_0000304101-mRNA-1"/>
    <property type="gene ID" value="NBR_0000304101"/>
</dbReference>
<keyword evidence="1" id="KW-0732">Signal</keyword>
<feature type="chain" id="PRO_5043124678" evidence="1">
    <location>
        <begin position="22"/>
        <end position="136"/>
    </location>
</feature>
<name>A0A0N4XKI9_NIPBR</name>
<reference evidence="2 3" key="2">
    <citation type="submission" date="2018-11" db="EMBL/GenBank/DDBJ databases">
        <authorList>
            <consortium name="Pathogen Informatics"/>
        </authorList>
    </citation>
    <scope>NUCLEOTIDE SEQUENCE [LARGE SCALE GENOMIC DNA]</scope>
</reference>
<keyword evidence="3" id="KW-1185">Reference proteome</keyword>